<evidence type="ECO:0000313" key="2">
    <source>
        <dbReference type="Proteomes" id="UP000030043"/>
    </source>
</evidence>
<dbReference type="EMBL" id="KC310804">
    <property type="protein sequence ID" value="AGK86611.1"/>
    <property type="molecule type" value="Genomic_DNA"/>
</dbReference>
<dbReference type="Proteomes" id="UP000030043">
    <property type="component" value="Segment"/>
</dbReference>
<dbReference type="GeneID" id="22112656"/>
<name>A0A096VKM6_9CAUD</name>
<protein>
    <submittedName>
        <fullName evidence="1">Uncharacterized protein</fullName>
    </submittedName>
</protein>
<sequence>MLWYVVDAITKDNAKRVVSFSDYNTAVKYSNAYMVENPNSYWVGVVDHDDWYNCYA</sequence>
<proteinExistence type="predicted"/>
<organism evidence="1 2">
    <name type="scientific">Synechococcus phage S-CBP4</name>
    <dbReference type="NCBI Taxonomy" id="754059"/>
    <lineage>
        <taxon>Viruses</taxon>
        <taxon>Duplodnaviria</taxon>
        <taxon>Heunggongvirae</taxon>
        <taxon>Uroviricota</taxon>
        <taxon>Caudoviricetes</taxon>
        <taxon>Autographivirales</taxon>
        <taxon>Sechaudvirinae</taxon>
        <taxon>Poseidonvirus</taxon>
        <taxon>Poseidonvirus SCBP4</taxon>
    </lineage>
</organism>
<reference evidence="1 2" key="2">
    <citation type="journal article" date="2015" name="PLoS ONE">
        <title>Comparative Genomic and Phylogenomic Analyses Reveal a Conserved Core Genome Shared by Estuarine and Oceanic Cyanopodoviruses.</title>
        <authorList>
            <person name="Huang S."/>
            <person name="Zhang S."/>
            <person name="Jiao N."/>
            <person name="Chen F."/>
        </authorList>
    </citation>
    <scope>NUCLEOTIDE SEQUENCE [LARGE SCALE GENOMIC DNA]</scope>
</reference>
<dbReference type="RefSeq" id="YP_009103773.1">
    <property type="nucleotide sequence ID" value="NC_025464.1"/>
</dbReference>
<reference evidence="2" key="1">
    <citation type="submission" date="2012-12" db="EMBL/GenBank/DDBJ databases">
        <title>Genomics of marine cyanopodoviruses.</title>
        <authorList>
            <person name="Huang S."/>
            <person name="Chen F."/>
        </authorList>
    </citation>
    <scope>NUCLEOTIDE SEQUENCE [LARGE SCALE GENOMIC DNA]</scope>
</reference>
<gene>
    <name evidence="1" type="ORF">S-CBP4_0002</name>
</gene>
<evidence type="ECO:0000313" key="1">
    <source>
        <dbReference type="EMBL" id="AGK86611.1"/>
    </source>
</evidence>
<accession>A0A096VKM6</accession>
<dbReference type="KEGG" id="vg:22112656"/>